<comment type="subcellular location">
    <subcellularLocation>
        <location evidence="1">Membrane</location>
    </subcellularLocation>
</comment>
<feature type="signal peptide" evidence="4">
    <location>
        <begin position="1"/>
        <end position="17"/>
    </location>
</feature>
<accession>A0A3B4GE62</accession>
<organism evidence="5">
    <name type="scientific">Pundamilia nyererei</name>
    <dbReference type="NCBI Taxonomy" id="303518"/>
    <lineage>
        <taxon>Eukaryota</taxon>
        <taxon>Metazoa</taxon>
        <taxon>Chordata</taxon>
        <taxon>Craniata</taxon>
        <taxon>Vertebrata</taxon>
        <taxon>Euteleostomi</taxon>
        <taxon>Actinopterygii</taxon>
        <taxon>Neopterygii</taxon>
        <taxon>Teleostei</taxon>
        <taxon>Neoteleostei</taxon>
        <taxon>Acanthomorphata</taxon>
        <taxon>Ovalentaria</taxon>
        <taxon>Cichlomorphae</taxon>
        <taxon>Cichliformes</taxon>
        <taxon>Cichlidae</taxon>
        <taxon>African cichlids</taxon>
        <taxon>Pseudocrenilabrinae</taxon>
        <taxon>Haplochromini</taxon>
        <taxon>Pundamilia</taxon>
    </lineage>
</organism>
<dbReference type="InterPro" id="IPR050504">
    <property type="entry name" value="IgSF_BTN/MOG"/>
</dbReference>
<feature type="chain" id="PRO_5017362021" description="Ig-like domain-containing protein" evidence="4">
    <location>
        <begin position="18"/>
        <end position="171"/>
    </location>
</feature>
<sequence length="171" mass="19891">CLFLLIIFSSFFFLSLELCINCHLEVDSGVESVQLPCKTMVLEWMDNYRKVHVYENDPDQHEEQHQVYRDRTKMNEDLLKTGDLSLTLNYPTDYNTDTYTCTVYSREGNILLKRKVEFPKNRLQSSLAGLVHLLAAPALFIGHLLKILFILEAWVCCLTFQKRVVGENEHS</sequence>
<evidence type="ECO:0008006" key="6">
    <source>
        <dbReference type="Google" id="ProtNLM"/>
    </source>
</evidence>
<dbReference type="AlphaFoldDB" id="A0A3B4GE62"/>
<evidence type="ECO:0000256" key="3">
    <source>
        <dbReference type="ARBA" id="ARBA00023319"/>
    </source>
</evidence>
<dbReference type="PANTHER" id="PTHR24100">
    <property type="entry name" value="BUTYROPHILIN"/>
    <property type="match status" value="1"/>
</dbReference>
<dbReference type="PANTHER" id="PTHR24100:SF151">
    <property type="entry name" value="ICOS LIGAND"/>
    <property type="match status" value="1"/>
</dbReference>
<reference evidence="5" key="1">
    <citation type="submission" date="2023-09" db="UniProtKB">
        <authorList>
            <consortium name="Ensembl"/>
        </authorList>
    </citation>
    <scope>IDENTIFICATION</scope>
</reference>
<evidence type="ECO:0000256" key="2">
    <source>
        <dbReference type="ARBA" id="ARBA00023136"/>
    </source>
</evidence>
<dbReference type="InterPro" id="IPR013783">
    <property type="entry name" value="Ig-like_fold"/>
</dbReference>
<keyword evidence="4" id="KW-0732">Signal</keyword>
<dbReference type="GO" id="GO:0001817">
    <property type="term" value="P:regulation of cytokine production"/>
    <property type="evidence" value="ECO:0007669"/>
    <property type="project" value="TreeGrafter"/>
</dbReference>
<dbReference type="GO" id="GO:0005102">
    <property type="term" value="F:signaling receptor binding"/>
    <property type="evidence" value="ECO:0007669"/>
    <property type="project" value="TreeGrafter"/>
</dbReference>
<dbReference type="Gene3D" id="2.60.40.10">
    <property type="entry name" value="Immunoglobulins"/>
    <property type="match status" value="1"/>
</dbReference>
<keyword evidence="2" id="KW-0472">Membrane</keyword>
<keyword evidence="3" id="KW-0393">Immunoglobulin domain</keyword>
<name>A0A3B4GE62_9CICH</name>
<dbReference type="InterPro" id="IPR036179">
    <property type="entry name" value="Ig-like_dom_sf"/>
</dbReference>
<dbReference type="GeneTree" id="ENSGT01100000264114"/>
<dbReference type="Ensembl" id="ENSPNYT00000020289.1">
    <property type="protein sequence ID" value="ENSPNYP00000019801.1"/>
    <property type="gene ID" value="ENSPNYG00000014924.1"/>
</dbReference>
<dbReference type="GO" id="GO:0050852">
    <property type="term" value="P:T cell receptor signaling pathway"/>
    <property type="evidence" value="ECO:0007669"/>
    <property type="project" value="TreeGrafter"/>
</dbReference>
<protein>
    <recommendedName>
        <fullName evidence="6">Ig-like domain-containing protein</fullName>
    </recommendedName>
</protein>
<proteinExistence type="predicted"/>
<evidence type="ECO:0000256" key="4">
    <source>
        <dbReference type="SAM" id="SignalP"/>
    </source>
</evidence>
<evidence type="ECO:0000313" key="5">
    <source>
        <dbReference type="Ensembl" id="ENSPNYP00000019801.1"/>
    </source>
</evidence>
<evidence type="ECO:0000256" key="1">
    <source>
        <dbReference type="ARBA" id="ARBA00004370"/>
    </source>
</evidence>
<dbReference type="SUPFAM" id="SSF48726">
    <property type="entry name" value="Immunoglobulin"/>
    <property type="match status" value="1"/>
</dbReference>
<dbReference type="GO" id="GO:0009897">
    <property type="term" value="C:external side of plasma membrane"/>
    <property type="evidence" value="ECO:0007669"/>
    <property type="project" value="TreeGrafter"/>
</dbReference>